<gene>
    <name evidence="3" type="ORF">DXD04_06435</name>
</gene>
<accession>A0A3E4N303</accession>
<protein>
    <recommendedName>
        <fullName evidence="5">Head fiber protein</fullName>
    </recommendedName>
</protein>
<dbReference type="Gene3D" id="6.10.140.1630">
    <property type="match status" value="1"/>
</dbReference>
<dbReference type="RefSeq" id="WP_117671884.1">
    <property type="nucleotide sequence ID" value="NZ_CABOGR010000010.1"/>
</dbReference>
<evidence type="ECO:0000256" key="1">
    <source>
        <dbReference type="ARBA" id="ARBA00004328"/>
    </source>
</evidence>
<sequence length="298" mass="31695">MSAGYKYYMEPEPSIEERYDVSTGVRRRGPYKLDTTNLVAGSFLPSFTPIAADLVKKTAQVAIRVEVYEKFTTGSNTTLKIKKNSLAYVGMHLGNGSHGATINSIDKSDKAFDKLTLAADFGETVEVGTVLYEATAVSGTTPKVVANSALYGRVQVEEGVVLVALLMRAFEIEPTKLAMPFSDIDKANMPHFQFNAAGVQSPAGVSYELPEASDSVMGGIQLGFSQSGKKYPVALEGGKAYVEVPWTDNNTTYQAANSSTLGLVKQGAKVDDAAGGDEKDKINALLASLRAAGIIASK</sequence>
<name>A0A3E4N303_9BACT</name>
<comment type="subcellular location">
    <subcellularLocation>
        <location evidence="1">Virion</location>
    </subcellularLocation>
</comment>
<evidence type="ECO:0000313" key="3">
    <source>
        <dbReference type="EMBL" id="RGK56420.1"/>
    </source>
</evidence>
<evidence type="ECO:0000256" key="2">
    <source>
        <dbReference type="ARBA" id="ARBA00022581"/>
    </source>
</evidence>
<dbReference type="EMBL" id="QSQT01000010">
    <property type="protein sequence ID" value="RGK56420.1"/>
    <property type="molecule type" value="Genomic_DNA"/>
</dbReference>
<proteinExistence type="predicted"/>
<comment type="caution">
    <text evidence="3">The sequence shown here is derived from an EMBL/GenBank/DDBJ whole genome shotgun (WGS) entry which is preliminary data.</text>
</comment>
<dbReference type="AlphaFoldDB" id="A0A3E4N303"/>
<keyword evidence="4" id="KW-1185">Reference proteome</keyword>
<keyword evidence="2" id="KW-0945">Host-virus interaction</keyword>
<dbReference type="Proteomes" id="UP000260862">
    <property type="component" value="Unassembled WGS sequence"/>
</dbReference>
<dbReference type="Pfam" id="PF11133">
    <property type="entry name" value="Phage_head_fibr"/>
    <property type="match status" value="2"/>
</dbReference>
<dbReference type="InterPro" id="IPR022741">
    <property type="entry name" value="Phage_B103_Gp8"/>
</dbReference>
<evidence type="ECO:0000313" key="4">
    <source>
        <dbReference type="Proteomes" id="UP000260862"/>
    </source>
</evidence>
<evidence type="ECO:0008006" key="5">
    <source>
        <dbReference type="Google" id="ProtNLM"/>
    </source>
</evidence>
<reference evidence="3 4" key="1">
    <citation type="submission" date="2018-08" db="EMBL/GenBank/DDBJ databases">
        <title>A genome reference for cultivated species of the human gut microbiota.</title>
        <authorList>
            <person name="Zou Y."/>
            <person name="Xue W."/>
            <person name="Luo G."/>
        </authorList>
    </citation>
    <scope>NUCLEOTIDE SEQUENCE [LARGE SCALE GENOMIC DNA]</scope>
    <source>
        <strain evidence="3 4">TF10-3AC</strain>
    </source>
</reference>
<organism evidence="3 4">
    <name type="scientific">Phocaeicola plebeius</name>
    <dbReference type="NCBI Taxonomy" id="310297"/>
    <lineage>
        <taxon>Bacteria</taxon>
        <taxon>Pseudomonadati</taxon>
        <taxon>Bacteroidota</taxon>
        <taxon>Bacteroidia</taxon>
        <taxon>Bacteroidales</taxon>
        <taxon>Bacteroidaceae</taxon>
        <taxon>Phocaeicola</taxon>
    </lineage>
</organism>